<dbReference type="AlphaFoldDB" id="A0A1C7IF27"/>
<sequence length="107" mass="12994">MLFFVVYEYIRGYQIVTEFFLQPDLRWPDSAGKSRHLGSICFGRSSCFVSSMKRNGMKSRLMKKRFYREREKLQQRRKLLRRVNSRSIGQFKTKNNRSDFDRLLEKI</sequence>
<organism evidence="1 2">
    <name type="scientific">Blautia pseudococcoides</name>
    <dbReference type="NCBI Taxonomy" id="1796616"/>
    <lineage>
        <taxon>Bacteria</taxon>
        <taxon>Bacillati</taxon>
        <taxon>Bacillota</taxon>
        <taxon>Clostridia</taxon>
        <taxon>Lachnospirales</taxon>
        <taxon>Lachnospiraceae</taxon>
        <taxon>Blautia</taxon>
    </lineage>
</organism>
<reference evidence="1" key="1">
    <citation type="submission" date="2017-04" db="EMBL/GenBank/DDBJ databases">
        <title>Complete Genome Sequences of Twelve Strains of a Stable Defined Moderately Diverse Mouse Microbiota 2 (sDMDMm2).</title>
        <authorList>
            <person name="Uchimura Y."/>
            <person name="Wyss M."/>
            <person name="Brugiroux S."/>
            <person name="Limenitakis J.P."/>
            <person name="Stecher B."/>
            <person name="McCoy K.D."/>
            <person name="Macpherson A.J."/>
        </authorList>
    </citation>
    <scope>NUCLEOTIDE SEQUENCE</scope>
    <source>
        <strain evidence="1">YL58</strain>
    </source>
</reference>
<proteinExistence type="predicted"/>
<evidence type="ECO:0000313" key="1">
    <source>
        <dbReference type="EMBL" id="ANU76782.1"/>
    </source>
</evidence>
<gene>
    <name evidence="1" type="ORF">A4V09_14015</name>
</gene>
<accession>A0A1C7IF27</accession>
<protein>
    <submittedName>
        <fullName evidence="1">Uncharacterized protein</fullName>
    </submittedName>
</protein>
<name>A0A1C7IF27_9FIRM</name>
<dbReference type="EMBL" id="CP015405">
    <property type="protein sequence ID" value="ANU76782.1"/>
    <property type="molecule type" value="Genomic_DNA"/>
</dbReference>
<dbReference type="Proteomes" id="UP000092574">
    <property type="component" value="Chromosome"/>
</dbReference>
<evidence type="ECO:0000313" key="2">
    <source>
        <dbReference type="Proteomes" id="UP000092574"/>
    </source>
</evidence>
<dbReference type="KEGG" id="byl:A4V09_14015"/>
<keyword evidence="2" id="KW-1185">Reference proteome</keyword>